<proteinExistence type="predicted"/>
<dbReference type="EMBL" id="JANAKD010000955">
    <property type="protein sequence ID" value="KAJ3485509.1"/>
    <property type="molecule type" value="Genomic_DNA"/>
</dbReference>
<name>A0ACC1QNM0_9HYPO</name>
<organism evidence="1 2">
    <name type="scientific">Lecanicillium saksenae</name>
    <dbReference type="NCBI Taxonomy" id="468837"/>
    <lineage>
        <taxon>Eukaryota</taxon>
        <taxon>Fungi</taxon>
        <taxon>Dikarya</taxon>
        <taxon>Ascomycota</taxon>
        <taxon>Pezizomycotina</taxon>
        <taxon>Sordariomycetes</taxon>
        <taxon>Hypocreomycetidae</taxon>
        <taxon>Hypocreales</taxon>
        <taxon>Cordycipitaceae</taxon>
        <taxon>Lecanicillium</taxon>
    </lineage>
</organism>
<evidence type="ECO:0000313" key="1">
    <source>
        <dbReference type="EMBL" id="KAJ3485509.1"/>
    </source>
</evidence>
<dbReference type="Proteomes" id="UP001148737">
    <property type="component" value="Unassembled WGS sequence"/>
</dbReference>
<accession>A0ACC1QNM0</accession>
<sequence length="91" mass="10168">MIYRRANAFGHDELPEKKTNGEANGGENGENGHQNGVVTEDMGAAQCMWLARVKPEDCENIIRYTILKGKLVKPESQLRGGFDRCKGLMSW</sequence>
<reference evidence="1" key="1">
    <citation type="submission" date="2022-07" db="EMBL/GenBank/DDBJ databases">
        <title>Genome Sequence of Lecanicillium saksenae.</title>
        <authorList>
            <person name="Buettner E."/>
        </authorList>
    </citation>
    <scope>NUCLEOTIDE SEQUENCE</scope>
    <source>
        <strain evidence="1">VT-O1</strain>
    </source>
</reference>
<gene>
    <name evidence="1" type="ORF">NLG97_g6800</name>
</gene>
<evidence type="ECO:0000313" key="2">
    <source>
        <dbReference type="Proteomes" id="UP001148737"/>
    </source>
</evidence>
<protein>
    <submittedName>
        <fullName evidence="1">Uncharacterized protein</fullName>
    </submittedName>
</protein>
<comment type="caution">
    <text evidence="1">The sequence shown here is derived from an EMBL/GenBank/DDBJ whole genome shotgun (WGS) entry which is preliminary data.</text>
</comment>
<keyword evidence="2" id="KW-1185">Reference proteome</keyword>